<dbReference type="Proteomes" id="UP000218824">
    <property type="component" value="Chromosome"/>
</dbReference>
<dbReference type="EMBL" id="AP014940">
    <property type="protein sequence ID" value="BAV95736.1"/>
    <property type="molecule type" value="Genomic_DNA"/>
</dbReference>
<accession>A0AAU9ABG2</accession>
<dbReference type="AlphaFoldDB" id="A0AAU9ABG2"/>
<sequence>MKRPGSAMTGLDLAIVTTDTRLARILAGDNRECAVELWVLQLQIQAAVESRLLYGRVSPFDFSNDRWSSPAKDHFKIIRDGLFAQCARLTLYCRSNNLIGLLSAMTGGATLADASKSAGVLMSADFESRFGDLKLQLPLAVRPSMHLPTRDYFRWSTNKVSPLDMCSCDSASICSLVKSELFLVGGEEDRELANFAIDLLSADTGLEFADLDAWRIGDLELLVLPGLTERGGALVHLNTVSCGMSVQVDQPLASGANGFRVNARLLNDGAVVHSASTVIAAEAAYPVTVNLNWPSTLEAIRDEFVLEIEAQNSQTGTNWLCYQWGVFLVREIGQTMHFVGGQALFKSDWLSKALRPSHMSRLEEAQRITRHTKSTESVIGGRVADPWVTANRHVKSMVSSLVPPISEGRFFLRYSEGDNTGRLELAEWISRLLANHRGDHVAWFDPYMEDVGIHLLNAYGSNSGTYTIFTGTGRSESTPWWKRLYAWAKGGAPSEGRSDPRIQNLLAACKVWVKQYGTVRLRVFGLPQKDLHDRMVLVRDAQMRPVAGYHLSNSLQKANENYPLLITPIPTDVLQRVLDYSDGLLRSSASPAGGQSGGVVKLKSLFDSEAREKELHSHIPTDVFGTARVGEILDWWLSSSDLAGLDALTLKEQLDIRGLLRDGELQDNVFNCLPANIWRDGLQLPNFNTAWDALGTILSSTMAGDSIYEAPDASVPSLRDDLLKYLDSDRPDAVQPPEQRIMVDMTTELRRSLFDLMKQAPDPQQYFSHDVTEVSWGDYYALKVLWATDPDALLTWVEAGAEERFRANRRRQLGLKCAARLIAFEVGRSCSPRQLEALLKSANGLLRWIGCTAFERIAHDDPKALAPSGFTSLLASDDRLNLLGWMTARAVRRNVPIRQALIQELQASMPARLDDATLKKSVDSMRNVVGKVYDTPPWMLREVLLHLVHNQRLEVDVVARLWFDELFNAWTKRDKQSIIFRADTEGYFTDEVASLCAAASVNVRKAILTKVSKEIEAHTRVVQRPFSAQINWSSYDQAFEMLLWISGYLGAWLEQSSRSGEIEHVLQLAEAALARRSEGEWARSSSKGLLRYRESHVPTAV</sequence>
<gene>
    <name evidence="1" type="ORF">LEN_0249</name>
</gene>
<dbReference type="KEGG" id="lem:LEN_0249"/>
<dbReference type="NCBIfam" id="NF040700">
    <property type="entry name" value="VPA1262_N_dom"/>
    <property type="match status" value="1"/>
</dbReference>
<protein>
    <submittedName>
        <fullName evidence="1">Uncharacterized protein</fullName>
    </submittedName>
</protein>
<evidence type="ECO:0000313" key="2">
    <source>
        <dbReference type="Proteomes" id="UP000218824"/>
    </source>
</evidence>
<dbReference type="NCBIfam" id="NF040699">
    <property type="entry name" value="VPA1262_fam"/>
    <property type="match status" value="1"/>
</dbReference>
<evidence type="ECO:0000313" key="1">
    <source>
        <dbReference type="EMBL" id="BAV95736.1"/>
    </source>
</evidence>
<organism evidence="1 2">
    <name type="scientific">Lysobacter enzymogenes</name>
    <dbReference type="NCBI Taxonomy" id="69"/>
    <lineage>
        <taxon>Bacteria</taxon>
        <taxon>Pseudomonadati</taxon>
        <taxon>Pseudomonadota</taxon>
        <taxon>Gammaproteobacteria</taxon>
        <taxon>Lysobacterales</taxon>
        <taxon>Lysobacteraceae</taxon>
        <taxon>Lysobacter</taxon>
    </lineage>
</organism>
<reference evidence="1 2" key="1">
    <citation type="journal article" date="2017" name="DNA Res.">
        <title>Complete genome sequence and expression profile of the commercial lytic enzyme producer Lysobacter enzymogenes M497-1.</title>
        <authorList>
            <person name="Takami H."/>
            <person name="Toyoda A."/>
            <person name="Uchiyama I."/>
            <person name="Itoh T."/>
            <person name="Takaki Y."/>
            <person name="Arai W."/>
            <person name="Nishi S."/>
            <person name="Kawai M."/>
            <person name="Shinya K."/>
            <person name="Ikeda H."/>
        </authorList>
    </citation>
    <scope>NUCLEOTIDE SEQUENCE [LARGE SCALE GENOMIC DNA]</scope>
    <source>
        <strain evidence="1 2">M497-1</strain>
    </source>
</reference>
<name>A0AAU9ABG2_LYSEN</name>
<proteinExistence type="predicted"/>